<evidence type="ECO:0000313" key="4">
    <source>
        <dbReference type="Proteomes" id="UP001372338"/>
    </source>
</evidence>
<dbReference type="SMART" id="SM00256">
    <property type="entry name" value="FBOX"/>
    <property type="match status" value="1"/>
</dbReference>
<dbReference type="InterPro" id="IPR001810">
    <property type="entry name" value="F-box_dom"/>
</dbReference>
<feature type="domain" description="F-box" evidence="2">
    <location>
        <begin position="29"/>
        <end position="79"/>
    </location>
</feature>
<keyword evidence="4" id="KW-1185">Reference proteome</keyword>
<evidence type="ECO:0000259" key="2">
    <source>
        <dbReference type="PROSITE" id="PS50181"/>
    </source>
</evidence>
<accession>A0AAN9DY23</accession>
<dbReference type="Pfam" id="PF08387">
    <property type="entry name" value="FBD"/>
    <property type="match status" value="1"/>
</dbReference>
<dbReference type="AlphaFoldDB" id="A0AAN9DY23"/>
<dbReference type="PROSITE" id="PS50181">
    <property type="entry name" value="FBOX"/>
    <property type="match status" value="1"/>
</dbReference>
<dbReference type="EMBL" id="JAYWIO010000008">
    <property type="protein sequence ID" value="KAK7243079.1"/>
    <property type="molecule type" value="Genomic_DNA"/>
</dbReference>
<dbReference type="SUPFAM" id="SSF81383">
    <property type="entry name" value="F-box domain"/>
    <property type="match status" value="1"/>
</dbReference>
<dbReference type="Pfam" id="PF24758">
    <property type="entry name" value="LRR_At5g56370"/>
    <property type="match status" value="1"/>
</dbReference>
<dbReference type="PANTHER" id="PTHR34145">
    <property type="entry name" value="OS02G0105600 PROTEIN"/>
    <property type="match status" value="1"/>
</dbReference>
<proteinExistence type="predicted"/>
<dbReference type="InterPro" id="IPR055411">
    <property type="entry name" value="LRR_FXL15/At3g58940/PEG3-like"/>
</dbReference>
<dbReference type="Pfam" id="PF00646">
    <property type="entry name" value="F-box"/>
    <property type="match status" value="1"/>
</dbReference>
<dbReference type="InterPro" id="IPR032675">
    <property type="entry name" value="LRR_dom_sf"/>
</dbReference>
<feature type="region of interest" description="Disordered" evidence="1">
    <location>
        <begin position="1"/>
        <end position="30"/>
    </location>
</feature>
<gene>
    <name evidence="3" type="ORF">RIF29_37863</name>
</gene>
<dbReference type="CDD" id="cd22160">
    <property type="entry name" value="F-box_AtFBL13-like"/>
    <property type="match status" value="1"/>
</dbReference>
<evidence type="ECO:0000313" key="3">
    <source>
        <dbReference type="EMBL" id="KAK7243079.1"/>
    </source>
</evidence>
<dbReference type="InterPro" id="IPR053781">
    <property type="entry name" value="F-box_AtFBL13-like"/>
</dbReference>
<feature type="compositionally biased region" description="Polar residues" evidence="1">
    <location>
        <begin position="1"/>
        <end position="16"/>
    </location>
</feature>
<organism evidence="3 4">
    <name type="scientific">Crotalaria pallida</name>
    <name type="common">Smooth rattlebox</name>
    <name type="synonym">Crotalaria striata</name>
    <dbReference type="NCBI Taxonomy" id="3830"/>
    <lineage>
        <taxon>Eukaryota</taxon>
        <taxon>Viridiplantae</taxon>
        <taxon>Streptophyta</taxon>
        <taxon>Embryophyta</taxon>
        <taxon>Tracheophyta</taxon>
        <taxon>Spermatophyta</taxon>
        <taxon>Magnoliopsida</taxon>
        <taxon>eudicotyledons</taxon>
        <taxon>Gunneridae</taxon>
        <taxon>Pentapetalae</taxon>
        <taxon>rosids</taxon>
        <taxon>fabids</taxon>
        <taxon>Fabales</taxon>
        <taxon>Fabaceae</taxon>
        <taxon>Papilionoideae</taxon>
        <taxon>50 kb inversion clade</taxon>
        <taxon>genistoids sensu lato</taxon>
        <taxon>core genistoids</taxon>
        <taxon>Crotalarieae</taxon>
        <taxon>Crotalaria</taxon>
    </lineage>
</organism>
<dbReference type="Gene3D" id="3.80.10.10">
    <property type="entry name" value="Ribonuclease Inhibitor"/>
    <property type="match status" value="1"/>
</dbReference>
<dbReference type="InterPro" id="IPR053772">
    <property type="entry name" value="At1g61320/At1g61330-like"/>
</dbReference>
<comment type="caution">
    <text evidence="3">The sequence shown here is derived from an EMBL/GenBank/DDBJ whole genome shotgun (WGS) entry which is preliminary data.</text>
</comment>
<protein>
    <recommendedName>
        <fullName evidence="2">F-box domain-containing protein</fullName>
    </recommendedName>
</protein>
<dbReference type="Proteomes" id="UP001372338">
    <property type="component" value="Unassembled WGS sequence"/>
</dbReference>
<dbReference type="InterPro" id="IPR006566">
    <property type="entry name" value="FBD"/>
</dbReference>
<sequence length="489" mass="55734">MSQMSNPKTAPVTCNSWGRRRKRSKMEKPDFTKGLPDDVLSHILSFLSIDEAVRCSVLSKKWLNLWKNTSHVEFNVKKMMKPLTQLLHSREPQTSLDSSLLIGNSVCKTVSRYGFLVYPIILRHTSDLSSCKFVHVWKSLVYGDVQSWIKVLLRFKKGVTNLSLECEPDYGEVTEHFMSKNNVMVQKPYFPPRTFANLASLELINYVIDCPEAFIGCNNLKTLKLNMMNIDEVILGGILENCAALENFSLLDSIGFDKLIIINQSLKVLQLQKLCVDELKVSCQNLEVLLFDCIICEPNGVGIQTPNLTTFRSYCYSMYDVSDEEGRSILKIREILAHSSQEYPSRNVFINLSALSLDLDLNHLGEVKDLYAVLLLCSCLQVLEISLPVFKHQSIFLSNDHVLPYPIISKFWERENLCYCVNKKLKFVCIRGFKGSEQEVGFVKYLISRATMMKRITIISNGLLEDADQKLFSLVPRASGNLSINFKFN</sequence>
<reference evidence="3 4" key="1">
    <citation type="submission" date="2024-01" db="EMBL/GenBank/DDBJ databases">
        <title>The genomes of 5 underutilized Papilionoideae crops provide insights into root nodulation and disease resistanc.</title>
        <authorList>
            <person name="Yuan L."/>
        </authorList>
    </citation>
    <scope>NUCLEOTIDE SEQUENCE [LARGE SCALE GENOMIC DNA]</scope>
    <source>
        <strain evidence="3">ZHUSHIDOU_FW_LH</strain>
        <tissue evidence="3">Leaf</tissue>
    </source>
</reference>
<dbReference type="InterPro" id="IPR036047">
    <property type="entry name" value="F-box-like_dom_sf"/>
</dbReference>
<dbReference type="PANTHER" id="PTHR34145:SF28">
    <property type="entry name" value="F-BOX DOMAIN-CONTAINING PROTEIN"/>
    <property type="match status" value="1"/>
</dbReference>
<name>A0AAN9DY23_CROPI</name>
<evidence type="ECO:0000256" key="1">
    <source>
        <dbReference type="SAM" id="MobiDB-lite"/>
    </source>
</evidence>
<dbReference type="Gene3D" id="1.20.1280.50">
    <property type="match status" value="1"/>
</dbReference>